<name>G8JTC3_ERECY</name>
<evidence type="ECO:0000256" key="1">
    <source>
        <dbReference type="ARBA" id="ARBA00001936"/>
    </source>
</evidence>
<comment type="cofactor">
    <cofactor evidence="1">
        <name>Mn(2+)</name>
        <dbReference type="ChEBI" id="CHEBI:29035"/>
    </cofactor>
</comment>
<sequence length="336" mass="38135">MTSNFTPLQHITNLLKFRMPSWPPRSSTWPVHRRSAVLVLLFIGTRGELRVLLTKRSRGLSSFSGHVSLPGGKADNESETFEEIARREAEEEIGLPLNNEVLLKTYGLKLDNISSELPHYLSHTFLSVKPLVCFLYSAQSTEEEKFVKPLSMSKAFTKLNPGETSSVFSIPLRDMIVHKLSDPKPKPEYLSCKEYQYTWGGLKWPVRHHYYANDNDGEVPWLSNVGDLSSDDDITVEETPCKDVWGLTATILYDVGIIAEGMVTCENTQALFAHELLIYGLYEFGGQLREAKRSEWEAGMIKNKLSLKYSDVLPEFFITKLKSCIDDSQTYKHTDS</sequence>
<dbReference type="GO" id="GO:0010945">
    <property type="term" value="F:coenzyme A diphosphatase activity"/>
    <property type="evidence" value="ECO:0007669"/>
    <property type="project" value="EnsemblFungi"/>
</dbReference>
<dbReference type="OMA" id="SEWEAGM"/>
<evidence type="ECO:0000256" key="2">
    <source>
        <dbReference type="ARBA" id="ARBA00001946"/>
    </source>
</evidence>
<dbReference type="GO" id="GO:0046872">
    <property type="term" value="F:metal ion binding"/>
    <property type="evidence" value="ECO:0007669"/>
    <property type="project" value="UniProtKB-KW"/>
</dbReference>
<evidence type="ECO:0000256" key="3">
    <source>
        <dbReference type="ARBA" id="ARBA00022723"/>
    </source>
</evidence>
<dbReference type="SUPFAM" id="SSF55811">
    <property type="entry name" value="Nudix"/>
    <property type="match status" value="1"/>
</dbReference>
<dbReference type="GO" id="GO:0015938">
    <property type="term" value="P:coenzyme A catabolic process"/>
    <property type="evidence" value="ECO:0007669"/>
    <property type="project" value="TreeGrafter"/>
</dbReference>
<dbReference type="FunCoup" id="G8JTC3">
    <property type="interactions" value="90"/>
</dbReference>
<dbReference type="GO" id="GO:0006281">
    <property type="term" value="P:DNA repair"/>
    <property type="evidence" value="ECO:0007669"/>
    <property type="project" value="EnsemblFungi"/>
</dbReference>
<dbReference type="PANTHER" id="PTHR12992:SF24">
    <property type="entry name" value="PEROXISOMAL COENZYME A DIPHOSPHATASE NUDT7"/>
    <property type="match status" value="1"/>
</dbReference>
<dbReference type="InterPro" id="IPR015797">
    <property type="entry name" value="NUDIX_hydrolase-like_dom_sf"/>
</dbReference>
<dbReference type="PANTHER" id="PTHR12992">
    <property type="entry name" value="NUDIX HYDROLASE"/>
    <property type="match status" value="1"/>
</dbReference>
<accession>G8JTC3</accession>
<reference evidence="9" key="1">
    <citation type="journal article" date="2012" name="G3 (Bethesda)">
        <title>Pichia sorbitophila, an interspecies yeast hybrid reveals early steps of genome resolution following polyploidization.</title>
        <authorList>
            <person name="Leh Louis V."/>
            <person name="Despons L."/>
            <person name="Friedrich A."/>
            <person name="Martin T."/>
            <person name="Durrens P."/>
            <person name="Casaregola S."/>
            <person name="Neuveglise C."/>
            <person name="Fairhead C."/>
            <person name="Marck C."/>
            <person name="Cruz J.A."/>
            <person name="Straub M.L."/>
            <person name="Kugler V."/>
            <person name="Sacerdot C."/>
            <person name="Uzunov Z."/>
            <person name="Thierry A."/>
            <person name="Weiss S."/>
            <person name="Bleykasten C."/>
            <person name="De Montigny J."/>
            <person name="Jacques N."/>
            <person name="Jung P."/>
            <person name="Lemaire M."/>
            <person name="Mallet S."/>
            <person name="Morel G."/>
            <person name="Richard G.F."/>
            <person name="Sarkar A."/>
            <person name="Savel G."/>
            <person name="Schacherer J."/>
            <person name="Seret M.L."/>
            <person name="Talla E."/>
            <person name="Samson G."/>
            <person name="Jubin C."/>
            <person name="Poulain J."/>
            <person name="Vacherie B."/>
            <person name="Barbe V."/>
            <person name="Pelletier E."/>
            <person name="Sherman D.J."/>
            <person name="Westhof E."/>
            <person name="Weissenbach J."/>
            <person name="Baret P.V."/>
            <person name="Wincker P."/>
            <person name="Gaillardin C."/>
            <person name="Dujon B."/>
            <person name="Souciet J.L."/>
        </authorList>
    </citation>
    <scope>NUCLEOTIDE SEQUENCE [LARGE SCALE GENOMIC DNA]</scope>
    <source>
        <strain evidence="9">CBS 270.75 / DBVPG 7215 / KCTC 17166 / NRRL Y-17582</strain>
    </source>
</reference>
<evidence type="ECO:0000256" key="5">
    <source>
        <dbReference type="ARBA" id="ARBA00022842"/>
    </source>
</evidence>
<dbReference type="GO" id="GO:0008413">
    <property type="term" value="F:8-oxo-7,8-dihydroguanosine triphosphate pyrophosphatase activity"/>
    <property type="evidence" value="ECO:0007669"/>
    <property type="project" value="EnsemblFungi"/>
</dbReference>
<keyword evidence="5" id="KW-0460">Magnesium</keyword>
<dbReference type="KEGG" id="erc:Ecym_4209"/>
<dbReference type="Proteomes" id="UP000006790">
    <property type="component" value="Chromosome 4"/>
</dbReference>
<dbReference type="Gene3D" id="3.90.79.10">
    <property type="entry name" value="Nucleoside Triphosphate Pyrophosphohydrolase"/>
    <property type="match status" value="1"/>
</dbReference>
<dbReference type="GO" id="GO:0005777">
    <property type="term" value="C:peroxisome"/>
    <property type="evidence" value="ECO:0007669"/>
    <property type="project" value="EnsemblFungi"/>
</dbReference>
<dbReference type="InParanoid" id="G8JTC3"/>
<dbReference type="InterPro" id="IPR045121">
    <property type="entry name" value="CoAse"/>
</dbReference>
<feature type="domain" description="Nudix hydrolase" evidence="7">
    <location>
        <begin position="32"/>
        <end position="194"/>
    </location>
</feature>
<dbReference type="RefSeq" id="XP_003646093.1">
    <property type="nucleotide sequence ID" value="XM_003646045.1"/>
</dbReference>
<dbReference type="PROSITE" id="PS51462">
    <property type="entry name" value="NUDIX"/>
    <property type="match status" value="1"/>
</dbReference>
<evidence type="ECO:0000256" key="6">
    <source>
        <dbReference type="ARBA" id="ARBA00023211"/>
    </source>
</evidence>
<evidence type="ECO:0000313" key="9">
    <source>
        <dbReference type="Proteomes" id="UP000006790"/>
    </source>
</evidence>
<dbReference type="STRING" id="931890.G8JTC3"/>
<dbReference type="AlphaFoldDB" id="G8JTC3"/>
<dbReference type="InterPro" id="IPR000086">
    <property type="entry name" value="NUDIX_hydrolase_dom"/>
</dbReference>
<dbReference type="CDD" id="cd03426">
    <property type="entry name" value="NUDIX_CoAse_Nudt7"/>
    <property type="match status" value="1"/>
</dbReference>
<keyword evidence="4" id="KW-0378">Hydrolase</keyword>
<dbReference type="HOGENOM" id="CLU_040940_1_0_1"/>
<dbReference type="EMBL" id="CP002500">
    <property type="protein sequence ID" value="AET39276.1"/>
    <property type="molecule type" value="Genomic_DNA"/>
</dbReference>
<keyword evidence="3" id="KW-0479">Metal-binding</keyword>
<evidence type="ECO:0000313" key="8">
    <source>
        <dbReference type="EMBL" id="AET39276.1"/>
    </source>
</evidence>
<evidence type="ECO:0000256" key="4">
    <source>
        <dbReference type="ARBA" id="ARBA00022801"/>
    </source>
</evidence>
<keyword evidence="9" id="KW-1185">Reference proteome</keyword>
<dbReference type="eggNOG" id="KOG3069">
    <property type="taxonomic scope" value="Eukaryota"/>
</dbReference>
<protein>
    <recommendedName>
        <fullName evidence="7">Nudix hydrolase domain-containing protein</fullName>
    </recommendedName>
</protein>
<dbReference type="Pfam" id="PF00293">
    <property type="entry name" value="NUDIX"/>
    <property type="match status" value="1"/>
</dbReference>
<evidence type="ECO:0000259" key="7">
    <source>
        <dbReference type="PROSITE" id="PS51462"/>
    </source>
</evidence>
<dbReference type="OrthoDB" id="206213at2759"/>
<dbReference type="GeneID" id="11471258"/>
<comment type="cofactor">
    <cofactor evidence="2">
        <name>Mg(2+)</name>
        <dbReference type="ChEBI" id="CHEBI:18420"/>
    </cofactor>
</comment>
<gene>
    <name evidence="8" type="ordered locus">Ecym_4209</name>
</gene>
<keyword evidence="6" id="KW-0464">Manganese</keyword>
<proteinExistence type="predicted"/>
<organism evidence="8 9">
    <name type="scientific">Eremothecium cymbalariae (strain CBS 270.75 / DBVPG 7215 / KCTC 17166 / NRRL Y-17582)</name>
    <name type="common">Yeast</name>
    <dbReference type="NCBI Taxonomy" id="931890"/>
    <lineage>
        <taxon>Eukaryota</taxon>
        <taxon>Fungi</taxon>
        <taxon>Dikarya</taxon>
        <taxon>Ascomycota</taxon>
        <taxon>Saccharomycotina</taxon>
        <taxon>Saccharomycetes</taxon>
        <taxon>Saccharomycetales</taxon>
        <taxon>Saccharomycetaceae</taxon>
        <taxon>Eremothecium</taxon>
    </lineage>
</organism>